<evidence type="ECO:0000313" key="3">
    <source>
        <dbReference type="EMBL" id="WVZ87252.1"/>
    </source>
</evidence>
<accession>A0AAQ3X8F3</accession>
<feature type="domain" description="AP-5 complex subunit zeta-1 ARM repeats" evidence="1">
    <location>
        <begin position="35"/>
        <end position="161"/>
    </location>
</feature>
<keyword evidence="4" id="KW-1185">Reference proteome</keyword>
<dbReference type="InterPro" id="IPR055450">
    <property type="entry name" value="AP5Z1_ARM"/>
</dbReference>
<organism evidence="3 4">
    <name type="scientific">Paspalum notatum var. saurae</name>
    <dbReference type="NCBI Taxonomy" id="547442"/>
    <lineage>
        <taxon>Eukaryota</taxon>
        <taxon>Viridiplantae</taxon>
        <taxon>Streptophyta</taxon>
        <taxon>Embryophyta</taxon>
        <taxon>Tracheophyta</taxon>
        <taxon>Spermatophyta</taxon>
        <taxon>Magnoliopsida</taxon>
        <taxon>Liliopsida</taxon>
        <taxon>Poales</taxon>
        <taxon>Poaceae</taxon>
        <taxon>PACMAD clade</taxon>
        <taxon>Panicoideae</taxon>
        <taxon>Andropogonodae</taxon>
        <taxon>Paspaleae</taxon>
        <taxon>Paspalinae</taxon>
        <taxon>Paspalum</taxon>
    </lineage>
</organism>
<protein>
    <submittedName>
        <fullName evidence="3">Uncharacterized protein</fullName>
    </submittedName>
</protein>
<evidence type="ECO:0000313" key="4">
    <source>
        <dbReference type="Proteomes" id="UP001341281"/>
    </source>
</evidence>
<dbReference type="Pfam" id="PF14764">
    <property type="entry name" value="SPG48"/>
    <property type="match status" value="1"/>
</dbReference>
<dbReference type="EMBL" id="CP144751">
    <property type="protein sequence ID" value="WVZ87252.1"/>
    <property type="molecule type" value="Genomic_DNA"/>
</dbReference>
<dbReference type="Pfam" id="PF25154">
    <property type="entry name" value="TPR_AP5Z1_C"/>
    <property type="match status" value="1"/>
</dbReference>
<proteinExistence type="predicted"/>
<evidence type="ECO:0000259" key="1">
    <source>
        <dbReference type="Pfam" id="PF14764"/>
    </source>
</evidence>
<gene>
    <name evidence="3" type="ORF">U9M48_033922</name>
</gene>
<reference evidence="3 4" key="1">
    <citation type="submission" date="2024-02" db="EMBL/GenBank/DDBJ databases">
        <title>High-quality chromosome-scale genome assembly of Pensacola bahiagrass (Paspalum notatum Flugge var. saurae).</title>
        <authorList>
            <person name="Vega J.M."/>
            <person name="Podio M."/>
            <person name="Orjuela J."/>
            <person name="Siena L.A."/>
            <person name="Pessino S.C."/>
            <person name="Combes M.C."/>
            <person name="Mariac C."/>
            <person name="Albertini E."/>
            <person name="Pupilli F."/>
            <person name="Ortiz J.P.A."/>
            <person name="Leblanc O."/>
        </authorList>
    </citation>
    <scope>NUCLEOTIDE SEQUENCE [LARGE SCALE GENOMIC DNA]</scope>
    <source>
        <strain evidence="3">R1</strain>
        <tissue evidence="3">Leaf</tissue>
    </source>
</reference>
<feature type="domain" description="AP-5 complex subunit zeta-1 C-terminal TPR" evidence="2">
    <location>
        <begin position="295"/>
        <end position="521"/>
    </location>
</feature>
<dbReference type="PANTHER" id="PTHR47885:SF1">
    <property type="entry name" value="AP-5 COMPLEX SUBUNIT ZETA-1"/>
    <property type="match status" value="1"/>
</dbReference>
<sequence>MASPEVAGGDGSYDFHLRSLSAASRDSAAAADPASDPNLLQSVKKVCEMCREAKEARDEMVARTFPVMSKLFQRCAAAPTQAVASTGVLLLTILQFFLDFGEAVLHDADGSLKTFFRSCLSREFADPIVAERTLEFLIENKTKILISFPTLIPQFYPLLLKLIASNGERLEKKFSEVLPLMMSAGSFLPLFLSLMDLPMLVVALEKVERSSGTLIGSSIATIQKSAAPEMLLALMDEAYTGSAIEDPSGNSGSGDSGPLDLADPMFLDLLKDENDGIAAKHWISPTISSTLQAAVNSPQSDRLKQSLEMAPRFLSLYFTTALRDINDSLLCALIPVVMSRYAAMFPDKVRKRLSDFILAAFQRSPGIIAVLKKPITDRLGEAHDNPAKAKLALHLCWAIGEHGAGGIDCKDVARELFENLELLLYENLATSRLGLSQEPGFDSMGASSRKSSQARLLCFVVTAIAKLATCHSELLPRARVSLAKVARSQTSDRRVWQRACDYLGLLNEPAICLSVLGPSTAQGNGPGIVDWSEGGTKMVHHFMIFHLPTSFQQNEEKSASINVMVQASLPCPRPAAPPLSIRIALTQAAPPSAVLLALPSRDRCLASAGSWVAPEWHSKLDEHPSVKPRAGTPARVSMGYAVAEWAASKGLGPNVGALETEMLCAKAILEAILGIKIQNSALEEMLRIISKDSDIHGLLF</sequence>
<dbReference type="Proteomes" id="UP001341281">
    <property type="component" value="Chromosome 07"/>
</dbReference>
<dbReference type="InterPro" id="IPR056856">
    <property type="entry name" value="TPR_AP5Z1_C"/>
</dbReference>
<name>A0AAQ3X8F3_PASNO</name>
<dbReference type="PANTHER" id="PTHR47885">
    <property type="entry name" value="AP-5 COMPLEX SUBUNIT ZETA-1"/>
    <property type="match status" value="1"/>
</dbReference>
<evidence type="ECO:0000259" key="2">
    <source>
        <dbReference type="Pfam" id="PF25154"/>
    </source>
</evidence>
<dbReference type="AlphaFoldDB" id="A0AAQ3X8F3"/>